<dbReference type="Proteomes" id="UP001274896">
    <property type="component" value="Unassembled WGS sequence"/>
</dbReference>
<dbReference type="InterPro" id="IPR056924">
    <property type="entry name" value="SH3_Tf2-1"/>
</dbReference>
<dbReference type="PANTHER" id="PTHR37984">
    <property type="entry name" value="PROTEIN CBG26694"/>
    <property type="match status" value="1"/>
</dbReference>
<dbReference type="AlphaFoldDB" id="A0AAE0V0N4"/>
<gene>
    <name evidence="2" type="ORF">QTP70_030694</name>
</gene>
<dbReference type="Gene3D" id="3.30.420.10">
    <property type="entry name" value="Ribonuclease H-like superfamily/Ribonuclease H"/>
    <property type="match status" value="1"/>
</dbReference>
<dbReference type="FunFam" id="3.30.420.10:FF:000032">
    <property type="entry name" value="Retrovirus-related Pol polyprotein from transposon 297-like Protein"/>
    <property type="match status" value="1"/>
</dbReference>
<dbReference type="InterPro" id="IPR012337">
    <property type="entry name" value="RNaseH-like_sf"/>
</dbReference>
<dbReference type="GO" id="GO:0015074">
    <property type="term" value="P:DNA integration"/>
    <property type="evidence" value="ECO:0007669"/>
    <property type="project" value="InterPro"/>
</dbReference>
<accession>A0AAE0V0N4</accession>
<evidence type="ECO:0000313" key="2">
    <source>
        <dbReference type="EMBL" id="KAK3526556.1"/>
    </source>
</evidence>
<evidence type="ECO:0000259" key="1">
    <source>
        <dbReference type="PROSITE" id="PS50994"/>
    </source>
</evidence>
<dbReference type="InterPro" id="IPR001584">
    <property type="entry name" value="Integrase_cat-core"/>
</dbReference>
<evidence type="ECO:0000313" key="3">
    <source>
        <dbReference type="Proteomes" id="UP001274896"/>
    </source>
</evidence>
<dbReference type="PANTHER" id="PTHR37984:SF15">
    <property type="entry name" value="INTEGRASE CATALYTIC DOMAIN-CONTAINING PROTEIN"/>
    <property type="match status" value="1"/>
</dbReference>
<dbReference type="EMBL" id="JAUCMX010000013">
    <property type="protein sequence ID" value="KAK3526556.1"/>
    <property type="molecule type" value="Genomic_DNA"/>
</dbReference>
<proteinExistence type="predicted"/>
<dbReference type="InterPro" id="IPR036397">
    <property type="entry name" value="RNaseH_sf"/>
</dbReference>
<dbReference type="Pfam" id="PF24626">
    <property type="entry name" value="SH3_Tf2-1"/>
    <property type="match status" value="1"/>
</dbReference>
<organism evidence="2 3">
    <name type="scientific">Hemibagrus guttatus</name>
    <dbReference type="NCBI Taxonomy" id="175788"/>
    <lineage>
        <taxon>Eukaryota</taxon>
        <taxon>Metazoa</taxon>
        <taxon>Chordata</taxon>
        <taxon>Craniata</taxon>
        <taxon>Vertebrata</taxon>
        <taxon>Euteleostomi</taxon>
        <taxon>Actinopterygii</taxon>
        <taxon>Neopterygii</taxon>
        <taxon>Teleostei</taxon>
        <taxon>Ostariophysi</taxon>
        <taxon>Siluriformes</taxon>
        <taxon>Bagridae</taxon>
        <taxon>Hemibagrus</taxon>
    </lineage>
</organism>
<protein>
    <recommendedName>
        <fullName evidence="1">Integrase catalytic domain-containing protein</fullName>
    </recommendedName>
</protein>
<dbReference type="Pfam" id="PF00665">
    <property type="entry name" value="rve"/>
    <property type="match status" value="1"/>
</dbReference>
<feature type="domain" description="Integrase catalytic" evidence="1">
    <location>
        <begin position="71"/>
        <end position="241"/>
    </location>
</feature>
<sequence length="353" mass="40847">MRQYVEQYFQEENYWQLLLILRVPISEIVMRPVHDADPGLEDVGLEPQYLQLSSDDLQLGSDRWMGPFHELGHGPVVSFQRGCWSPWFHLSVDFLTDLPDSGGFTAVMVVLDRFSKGCKLIPLKGLPTAMQSAEAMFNHVFRNFSLPEDIVSYRGPQFTSRVWESLCARLGIGVSLSSGYHPQSNGQAERLNQEIGRFLRTYCSREQQRWSEFLPWAEYAQNSLIHSSTGLTPFQCMLGYQPPLFPWSREPSDVPAVEEWYRLSQEVWERAHVRLQRAVQRQRIQADRRRHPHPSYQVGQRVWLSTRNLRLKLPCHKISPKFVGPFEIIRQVNPVSYVPRQAGAPFCQGIYGL</sequence>
<dbReference type="PROSITE" id="PS50994">
    <property type="entry name" value="INTEGRASE"/>
    <property type="match status" value="1"/>
</dbReference>
<comment type="caution">
    <text evidence="2">The sequence shown here is derived from an EMBL/GenBank/DDBJ whole genome shotgun (WGS) entry which is preliminary data.</text>
</comment>
<keyword evidence="3" id="KW-1185">Reference proteome</keyword>
<dbReference type="SUPFAM" id="SSF53098">
    <property type="entry name" value="Ribonuclease H-like"/>
    <property type="match status" value="1"/>
</dbReference>
<reference evidence="2" key="1">
    <citation type="submission" date="2023-06" db="EMBL/GenBank/DDBJ databases">
        <title>Male Hemibagrus guttatus genome.</title>
        <authorList>
            <person name="Bian C."/>
        </authorList>
    </citation>
    <scope>NUCLEOTIDE SEQUENCE</scope>
    <source>
        <strain evidence="2">Male_cb2023</strain>
        <tissue evidence="2">Muscle</tissue>
    </source>
</reference>
<name>A0AAE0V0N4_9TELE</name>
<dbReference type="InterPro" id="IPR050951">
    <property type="entry name" value="Retrovirus_Pol_polyprotein"/>
</dbReference>
<dbReference type="GO" id="GO:0003676">
    <property type="term" value="F:nucleic acid binding"/>
    <property type="evidence" value="ECO:0007669"/>
    <property type="project" value="InterPro"/>
</dbReference>